<dbReference type="OrthoDB" id="9802448at2"/>
<evidence type="ECO:0000259" key="5">
    <source>
        <dbReference type="SMART" id="SM00534"/>
    </source>
</evidence>
<dbReference type="InterPro" id="IPR045076">
    <property type="entry name" value="MutS"/>
</dbReference>
<dbReference type="InterPro" id="IPR027417">
    <property type="entry name" value="P-loop_NTPase"/>
</dbReference>
<evidence type="ECO:0000256" key="1">
    <source>
        <dbReference type="ARBA" id="ARBA00022741"/>
    </source>
</evidence>
<dbReference type="GO" id="GO:0030983">
    <property type="term" value="F:mismatched DNA binding"/>
    <property type="evidence" value="ECO:0007669"/>
    <property type="project" value="InterPro"/>
</dbReference>
<keyword evidence="1" id="KW-0547">Nucleotide-binding</keyword>
<dbReference type="AlphaFoldDB" id="A0A562SAN5"/>
<dbReference type="CDD" id="cd03283">
    <property type="entry name" value="ABC_MutS-like"/>
    <property type="match status" value="1"/>
</dbReference>
<accession>A0A562SAN5</accession>
<dbReference type="InterPro" id="IPR000432">
    <property type="entry name" value="DNA_mismatch_repair_MutS_C"/>
</dbReference>
<dbReference type="EMBL" id="VLLE01000007">
    <property type="protein sequence ID" value="TWI78328.1"/>
    <property type="molecule type" value="Genomic_DNA"/>
</dbReference>
<dbReference type="Gene3D" id="3.40.50.300">
    <property type="entry name" value="P-loop containing nucleotide triphosphate hydrolases"/>
    <property type="match status" value="1"/>
</dbReference>
<dbReference type="GO" id="GO:0140664">
    <property type="term" value="F:ATP-dependent DNA damage sensor activity"/>
    <property type="evidence" value="ECO:0007669"/>
    <property type="project" value="InterPro"/>
</dbReference>
<evidence type="ECO:0000256" key="3">
    <source>
        <dbReference type="ARBA" id="ARBA00023125"/>
    </source>
</evidence>
<dbReference type="PANTHER" id="PTHR11361:SF99">
    <property type="entry name" value="DNA MISMATCH REPAIR PROTEIN"/>
    <property type="match status" value="1"/>
</dbReference>
<dbReference type="GO" id="GO:0006298">
    <property type="term" value="P:mismatch repair"/>
    <property type="evidence" value="ECO:0007669"/>
    <property type="project" value="InterPro"/>
</dbReference>
<evidence type="ECO:0000313" key="6">
    <source>
        <dbReference type="EMBL" id="TWI78328.1"/>
    </source>
</evidence>
<dbReference type="Gene3D" id="1.10.1420.10">
    <property type="match status" value="1"/>
</dbReference>
<feature type="transmembrane region" description="Helical" evidence="4">
    <location>
        <begin position="216"/>
        <end position="239"/>
    </location>
</feature>
<reference evidence="6 7" key="1">
    <citation type="journal article" date="2015" name="Stand. Genomic Sci.">
        <title>Genomic Encyclopedia of Bacterial and Archaeal Type Strains, Phase III: the genomes of soil and plant-associated and newly described type strains.</title>
        <authorList>
            <person name="Whitman W.B."/>
            <person name="Woyke T."/>
            <person name="Klenk H.P."/>
            <person name="Zhou Y."/>
            <person name="Lilburn T.G."/>
            <person name="Beck B.J."/>
            <person name="De Vos P."/>
            <person name="Vandamme P."/>
            <person name="Eisen J.A."/>
            <person name="Garrity G."/>
            <person name="Hugenholtz P."/>
            <person name="Kyrpides N.C."/>
        </authorList>
    </citation>
    <scope>NUCLEOTIDE SEQUENCE [LARGE SCALE GENOMIC DNA]</scope>
    <source>
        <strain evidence="6 7">CGMCC 1.7271</strain>
    </source>
</reference>
<comment type="caution">
    <text evidence="6">The sequence shown here is derived from an EMBL/GenBank/DDBJ whole genome shotgun (WGS) entry which is preliminary data.</text>
</comment>
<protein>
    <submittedName>
        <fullName evidence="6">MutS-like protein</fullName>
    </submittedName>
</protein>
<dbReference type="Proteomes" id="UP000316167">
    <property type="component" value="Unassembled WGS sequence"/>
</dbReference>
<proteinExistence type="predicted"/>
<organism evidence="6 7">
    <name type="scientific">Lacibacter cauensis</name>
    <dbReference type="NCBI Taxonomy" id="510947"/>
    <lineage>
        <taxon>Bacteria</taxon>
        <taxon>Pseudomonadati</taxon>
        <taxon>Bacteroidota</taxon>
        <taxon>Chitinophagia</taxon>
        <taxon>Chitinophagales</taxon>
        <taxon>Chitinophagaceae</taxon>
        <taxon>Lacibacter</taxon>
    </lineage>
</organism>
<evidence type="ECO:0000313" key="7">
    <source>
        <dbReference type="Proteomes" id="UP000316167"/>
    </source>
</evidence>
<gene>
    <name evidence="6" type="ORF">IQ13_4011</name>
</gene>
<dbReference type="RefSeq" id="WP_144888479.1">
    <property type="nucleotide sequence ID" value="NZ_VLLE01000007.1"/>
</dbReference>
<keyword evidence="4" id="KW-0812">Transmembrane</keyword>
<evidence type="ECO:0000256" key="2">
    <source>
        <dbReference type="ARBA" id="ARBA00022840"/>
    </source>
</evidence>
<keyword evidence="3" id="KW-0238">DNA-binding</keyword>
<name>A0A562SAN5_9BACT</name>
<dbReference type="SMART" id="SM00534">
    <property type="entry name" value="MUTSac"/>
    <property type="match status" value="1"/>
</dbReference>
<feature type="transmembrane region" description="Helical" evidence="4">
    <location>
        <begin position="31"/>
        <end position="50"/>
    </location>
</feature>
<keyword evidence="2" id="KW-0067">ATP-binding</keyword>
<dbReference type="GO" id="GO:0005524">
    <property type="term" value="F:ATP binding"/>
    <property type="evidence" value="ECO:0007669"/>
    <property type="project" value="UniProtKB-KW"/>
</dbReference>
<dbReference type="PANTHER" id="PTHR11361">
    <property type="entry name" value="DNA MISMATCH REPAIR PROTEIN MUTS FAMILY MEMBER"/>
    <property type="match status" value="1"/>
</dbReference>
<keyword evidence="4" id="KW-1133">Transmembrane helix</keyword>
<dbReference type="GO" id="GO:0005829">
    <property type="term" value="C:cytosol"/>
    <property type="evidence" value="ECO:0007669"/>
    <property type="project" value="TreeGrafter"/>
</dbReference>
<evidence type="ECO:0000256" key="4">
    <source>
        <dbReference type="SAM" id="Phobius"/>
    </source>
</evidence>
<feature type="transmembrane region" description="Helical" evidence="4">
    <location>
        <begin position="326"/>
        <end position="346"/>
    </location>
</feature>
<feature type="transmembrane region" description="Helical" evidence="4">
    <location>
        <begin position="56"/>
        <end position="73"/>
    </location>
</feature>
<feature type="domain" description="DNA mismatch repair proteins mutS family" evidence="5">
    <location>
        <begin position="423"/>
        <end position="600"/>
    </location>
</feature>
<feature type="transmembrane region" description="Helical" evidence="4">
    <location>
        <begin position="245"/>
        <end position="264"/>
    </location>
</feature>
<dbReference type="SUPFAM" id="SSF52540">
    <property type="entry name" value="P-loop containing nucleoside triphosphate hydrolases"/>
    <property type="match status" value="1"/>
</dbReference>
<dbReference type="SUPFAM" id="SSF48334">
    <property type="entry name" value="DNA repair protein MutS, domain III"/>
    <property type="match status" value="1"/>
</dbReference>
<sequence>MATNSTPEQFYKEQLSTLTIHLHELLKRKRILGWTRFSILAVTAFCTWYVWSLALLFSLLVIVLGVALFLFAVKKDLTNHDTIKHCRNLIALNEEELQYLQHRFTQQKDGHEFYHEEHPYAGDLDIFGRASLYQYINRTTSQQGNNCMAEWLLEPADAATITARQQAIKELCSKTNWRQELQAIGRETVITSSTEKKLEAWLKEENLFVHKAYWHVLRFIVPAVALTTLFCFLVDVITYQRFLQASLLFALIAFGITRSIVPLYRKLNKITGEMETLSNSINCIEQAAFTDPLLLSLQQQFHNNSTKASKQIFQLKQIFNRFDYRLNPVVFIPLNIFLLWDLQLVLQLEAWKKKNNQQINHWFSALAELETLGSLATLAFNHPHWRFPVLQTNEPVFDAVQLGHPLIESGKNVLNDFTTKGQQQINLITGSNMAGKSTFLRSVGVNMVLACMGAPVCAKQLTVSPLKVMSSMRIKDNLEENTSTFYAELKKLKQIIDAVNNNEAVFILLDEILRGTNSNDRHTGSKALIKQLLLQKATGILATHDLELAKLADEYPATVHNYHFDVQVNAEELYFDYKIKRGVCQSMNASILMKKIGIEL</sequence>
<dbReference type="InterPro" id="IPR036187">
    <property type="entry name" value="DNA_mismatch_repair_MutS_sf"/>
</dbReference>
<dbReference type="Pfam" id="PF00488">
    <property type="entry name" value="MutS_V"/>
    <property type="match status" value="1"/>
</dbReference>
<keyword evidence="7" id="KW-1185">Reference proteome</keyword>
<keyword evidence="4" id="KW-0472">Membrane</keyword>